<gene>
    <name evidence="5" type="ORF">AGLY_000054</name>
</gene>
<dbReference type="GO" id="GO:0006412">
    <property type="term" value="P:translation"/>
    <property type="evidence" value="ECO:0007669"/>
    <property type="project" value="InterPro"/>
</dbReference>
<accession>A0A6G0U6E6</accession>
<comment type="caution">
    <text evidence="5">The sequence shown here is derived from an EMBL/GenBank/DDBJ whole genome shotgun (WGS) entry which is preliminary data.</text>
</comment>
<comment type="similarity">
    <text evidence="1">Belongs to the bacterial ribosomal protein bL34 family.</text>
</comment>
<evidence type="ECO:0000313" key="5">
    <source>
        <dbReference type="EMBL" id="KAE9544513.1"/>
    </source>
</evidence>
<evidence type="ECO:0000256" key="1">
    <source>
        <dbReference type="ARBA" id="ARBA00010111"/>
    </source>
</evidence>
<dbReference type="GO" id="GO:0005737">
    <property type="term" value="C:cytoplasm"/>
    <property type="evidence" value="ECO:0007669"/>
    <property type="project" value="TreeGrafter"/>
</dbReference>
<feature type="region of interest" description="Disordered" evidence="4">
    <location>
        <begin position="496"/>
        <end position="543"/>
    </location>
</feature>
<sequence>MLQTERMPDLVEVMRMGKDHRLKHRQLPLQVDENLTLVMDLSNEDLVQEVKQVPPLKVQSLDSFVKKYRMLNKRELQDVLKVSIKEILDIMSESIDCVGCRRSAEKLFGEMAKLGQNALFPLVVVNSNFISIRYEFYDEERCMYNLLQNTNGNRLSSIASSRRQSKKSKRCVYHSLESQRLVRPMASGWQDIWRHMTEPCRDEIVLIEASSLLSTLDNYLRKHRFCGDCRTKVMKAYALLIEEEDPSKEKGYIEELYAGIKRCVGDKHVHLDTDINYIGALISRAEPELMGKERHAKTIEIAQEEVLTCLGICVYERLHRIQLRIREEQYTCQVLAAAAIDGLARRFETAIEVKQGFTKLDQFYNEFSKKEKKTQKRKRLRKQKRSQKKENMPIMLVTRISSPCCDGLDECSCVDEDEDEEEIDFGEDDIDFVDDVDDGVQSNEREDSDENCCFVYEENCMCELHNKRLKKQLKMPGDRKKSVSTPIKPCSCVDCNSKGTRKSKKKKNSGEKEKRNKKKQTKSSRKNTKKIKNPPVQLQSEAEEEVISAYNLVIEDDDDDIEIEDMTDRHSADEHQSEVGDCKSSVINHDLPGSCSSCPSLCDHSQDYGYASAENNNHSNSTSSPDGSDVACSEGFCNHSGDVPSLKIKCYSNMRTLSCKSLPLQQLLIEELEKDAIVVDDTIIPSEEVEMYKVCAMLVNEKRLKLRETLKSGFANLKDPQYSTESGTVNSLTFCSNKHPSSTLGLYDRPVEYNFRGSLFPPTLALVRNAQKDCRLAPPIKCRFCSLKINVWSALSMSAPHPSIITLLIRSELQKDKGHSGCKLFGMLRLGITTCVSNAEISSLNDFNLAITFDLLSLSNVSPTWCFFFFCGPVICNEKRVINRSSAITRELQTQHLYLSATTYEVKDSTKVVGITPHGSTPTSFLTPSALNSWSIDFVRTKTRHHFPRPNEAKRIKKHGWWTRMATKEGRKILQRRILKGRYVLMILKSFGCKPMCMTRCFSEAIEVSKIKRKHSRNANYYVPLLSETRREVATLMKDLPEGDIYLIENYVKMPNNVNVAGANLFYVKLQTLAMLIALINSSQTKKTEDNTQESTNKVVLMKARLHARLFRIIVGTEIISSQDITELMLKGIFPEYITPVVPAIDATLTYRSVKEPIIKELMSNGLMLAMTFIDLVLNSNPKSIQALNESSKRQLKTTKKL</sequence>
<protein>
    <submittedName>
        <fullName evidence="5">Uncharacterized protein</fullName>
    </submittedName>
</protein>
<reference evidence="5 6" key="1">
    <citation type="submission" date="2019-08" db="EMBL/GenBank/DDBJ databases">
        <title>The genome of the soybean aphid Biotype 1, its phylome, world population structure and adaptation to the North American continent.</title>
        <authorList>
            <person name="Giordano R."/>
            <person name="Donthu R.K."/>
            <person name="Hernandez A.G."/>
            <person name="Wright C.L."/>
            <person name="Zimin A.V."/>
        </authorList>
    </citation>
    <scope>NUCLEOTIDE SEQUENCE [LARGE SCALE GENOMIC DNA]</scope>
    <source>
        <tissue evidence="5">Whole aphids</tissue>
    </source>
</reference>
<dbReference type="PANTHER" id="PTHR13601:SF2">
    <property type="entry name" value="GAMETOGENETIN-BINDING PROTEIN 2"/>
    <property type="match status" value="1"/>
</dbReference>
<dbReference type="EMBL" id="VYZN01000001">
    <property type="protein sequence ID" value="KAE9544513.1"/>
    <property type="molecule type" value="Genomic_DNA"/>
</dbReference>
<dbReference type="GO" id="GO:0003735">
    <property type="term" value="F:structural constituent of ribosome"/>
    <property type="evidence" value="ECO:0007669"/>
    <property type="project" value="InterPro"/>
</dbReference>
<evidence type="ECO:0000313" key="6">
    <source>
        <dbReference type="Proteomes" id="UP000475862"/>
    </source>
</evidence>
<dbReference type="InterPro" id="IPR026073">
    <property type="entry name" value="GGNBP2"/>
</dbReference>
<evidence type="ECO:0000256" key="2">
    <source>
        <dbReference type="ARBA" id="ARBA00022980"/>
    </source>
</evidence>
<keyword evidence="3" id="KW-0687">Ribonucleoprotein</keyword>
<dbReference type="InterPro" id="IPR000271">
    <property type="entry name" value="Ribosomal_bL34"/>
</dbReference>
<feature type="region of interest" description="Disordered" evidence="4">
    <location>
        <begin position="370"/>
        <end position="389"/>
    </location>
</feature>
<evidence type="ECO:0000256" key="3">
    <source>
        <dbReference type="ARBA" id="ARBA00023274"/>
    </source>
</evidence>
<keyword evidence="2" id="KW-0689">Ribosomal protein</keyword>
<dbReference type="GO" id="GO:0005840">
    <property type="term" value="C:ribosome"/>
    <property type="evidence" value="ECO:0007669"/>
    <property type="project" value="UniProtKB-KW"/>
</dbReference>
<name>A0A6G0U6E6_APHGL</name>
<dbReference type="NCBIfam" id="TIGR01030">
    <property type="entry name" value="rpmH_bact"/>
    <property type="match status" value="1"/>
</dbReference>
<dbReference type="Proteomes" id="UP000475862">
    <property type="component" value="Unassembled WGS sequence"/>
</dbReference>
<dbReference type="GO" id="GO:0005634">
    <property type="term" value="C:nucleus"/>
    <property type="evidence" value="ECO:0007669"/>
    <property type="project" value="TreeGrafter"/>
</dbReference>
<dbReference type="AlphaFoldDB" id="A0A6G0U6E6"/>
<dbReference type="PANTHER" id="PTHR13601">
    <property type="entry name" value="GAMETOGENETIN-BINDING PROTEIN 2"/>
    <property type="match status" value="1"/>
</dbReference>
<feature type="compositionally biased region" description="Basic residues" evidence="4">
    <location>
        <begin position="515"/>
        <end position="532"/>
    </location>
</feature>
<dbReference type="GO" id="GO:1990904">
    <property type="term" value="C:ribonucleoprotein complex"/>
    <property type="evidence" value="ECO:0007669"/>
    <property type="project" value="UniProtKB-KW"/>
</dbReference>
<feature type="compositionally biased region" description="Basic residues" evidence="4">
    <location>
        <begin position="370"/>
        <end position="387"/>
    </location>
</feature>
<dbReference type="OrthoDB" id="2422440at2759"/>
<organism evidence="5 6">
    <name type="scientific">Aphis glycines</name>
    <name type="common">Soybean aphid</name>
    <dbReference type="NCBI Taxonomy" id="307491"/>
    <lineage>
        <taxon>Eukaryota</taxon>
        <taxon>Metazoa</taxon>
        <taxon>Ecdysozoa</taxon>
        <taxon>Arthropoda</taxon>
        <taxon>Hexapoda</taxon>
        <taxon>Insecta</taxon>
        <taxon>Pterygota</taxon>
        <taxon>Neoptera</taxon>
        <taxon>Paraneoptera</taxon>
        <taxon>Hemiptera</taxon>
        <taxon>Sternorrhyncha</taxon>
        <taxon>Aphidomorpha</taxon>
        <taxon>Aphidoidea</taxon>
        <taxon>Aphididae</taxon>
        <taxon>Aphidini</taxon>
        <taxon>Aphis</taxon>
        <taxon>Aphis</taxon>
    </lineage>
</organism>
<keyword evidence="6" id="KW-1185">Reference proteome</keyword>
<dbReference type="Gene3D" id="1.10.287.3980">
    <property type="match status" value="1"/>
</dbReference>
<proteinExistence type="inferred from homology"/>
<evidence type="ECO:0000256" key="4">
    <source>
        <dbReference type="SAM" id="MobiDB-lite"/>
    </source>
</evidence>
<dbReference type="Pfam" id="PF00468">
    <property type="entry name" value="Ribosomal_L34"/>
    <property type="match status" value="1"/>
</dbReference>